<organism evidence="5 6">
    <name type="scientific">Alternaria tenuissima</name>
    <dbReference type="NCBI Taxonomy" id="119927"/>
    <lineage>
        <taxon>Eukaryota</taxon>
        <taxon>Fungi</taxon>
        <taxon>Dikarya</taxon>
        <taxon>Ascomycota</taxon>
        <taxon>Pezizomycotina</taxon>
        <taxon>Dothideomycetes</taxon>
        <taxon>Pleosporomycetidae</taxon>
        <taxon>Pleosporales</taxon>
        <taxon>Pleosporineae</taxon>
        <taxon>Pleosporaceae</taxon>
        <taxon>Alternaria</taxon>
        <taxon>Alternaria sect. Alternaria</taxon>
        <taxon>Alternaria alternata complex</taxon>
    </lineage>
</organism>
<dbReference type="AlphaFoldDB" id="A0A4Q4MCS1"/>
<dbReference type="SMART" id="SM00384">
    <property type="entry name" value="AT_hook"/>
    <property type="match status" value="3"/>
</dbReference>
<protein>
    <recommendedName>
        <fullName evidence="7">Restriction endonuclease type IV Mrr domain-containing protein</fullName>
    </recommendedName>
</protein>
<accession>A0A4Q4MCS1</accession>
<evidence type="ECO:0000313" key="4">
    <source>
        <dbReference type="EMBL" id="RYN20738.1"/>
    </source>
</evidence>
<evidence type="ECO:0000256" key="1">
    <source>
        <dbReference type="ARBA" id="ARBA00004173"/>
    </source>
</evidence>
<reference evidence="4" key="1">
    <citation type="submission" date="2017-10" db="EMBL/GenBank/DDBJ databases">
        <authorList>
            <person name="Armitage A.D."/>
            <person name="Barbara D.J."/>
            <person name="Woodhall J.W."/>
            <person name="Sreenivasaprasad S."/>
            <person name="Lane C.R."/>
            <person name="Clarkson J.P."/>
            <person name="Harrison R.J."/>
        </authorList>
    </citation>
    <scope>NUCLEOTIDE SEQUENCE</scope>
    <source>
        <strain evidence="4">FERA 1164</strain>
    </source>
</reference>
<reference evidence="4 6" key="2">
    <citation type="journal article" date="2019" name="bioRxiv">
        <title>Genomics, evolutionary history and diagnostics of the Alternaria alternata species group including apple and Asian pear pathotypes.</title>
        <authorList>
            <person name="Armitage A.D."/>
            <person name="Cockerton H.M."/>
            <person name="Sreenivasaprasad S."/>
            <person name="Woodhall J.W."/>
            <person name="Lane C.R."/>
            <person name="Harrison R.J."/>
            <person name="Clarkson J.P."/>
        </authorList>
    </citation>
    <scope>NUCLEOTIDE SEQUENCE [LARGE SCALE GENOMIC DNA]</scope>
    <source>
        <strain evidence="6">FERA 1082</strain>
        <strain evidence="4">FERA 1164</strain>
    </source>
</reference>
<dbReference type="EMBL" id="PDXB01000035">
    <property type="protein sequence ID" value="RYN20738.1"/>
    <property type="molecule type" value="Genomic_DNA"/>
</dbReference>
<dbReference type="InterPro" id="IPR011856">
    <property type="entry name" value="tRNA_endonuc-like_dom_sf"/>
</dbReference>
<dbReference type="PANTHER" id="PTHR28133:SF1">
    <property type="entry name" value="REQUIRED FOR RESPIRATORY GROWTH PROTEIN 7, MITOCHONDRIAL"/>
    <property type="match status" value="1"/>
</dbReference>
<comment type="subcellular location">
    <subcellularLocation>
        <location evidence="1">Mitochondrion</location>
    </subcellularLocation>
</comment>
<reference evidence="5" key="3">
    <citation type="journal article" date="2019" name="J. ISSAAS">
        <title>Genomics, evolutionary history and diagnostics of the Alternaria alternata species group including apple and Asian pear pathotypes.</title>
        <authorList>
            <person name="Armitage A.D."/>
            <person name="Cockerton H.M."/>
            <person name="Sreenivasaprasad S."/>
            <person name="Woodhall J."/>
            <person name="Lane C."/>
            <person name="Harrison R.J."/>
            <person name="Clarkson J.P."/>
        </authorList>
    </citation>
    <scope>NUCLEOTIDE SEQUENCE</scope>
    <source>
        <strain evidence="5">FERA 1082</strain>
    </source>
</reference>
<dbReference type="EMBL" id="PDXA01000023">
    <property type="protein sequence ID" value="RYN48268.1"/>
    <property type="molecule type" value="Genomic_DNA"/>
</dbReference>
<keyword evidence="2" id="KW-0496">Mitochondrion</keyword>
<comment type="caution">
    <text evidence="5">The sequence shown here is derived from an EMBL/GenBank/DDBJ whole genome shotgun (WGS) entry which is preliminary data.</text>
</comment>
<evidence type="ECO:0000313" key="6">
    <source>
        <dbReference type="Proteomes" id="UP000292402"/>
    </source>
</evidence>
<dbReference type="Pfam" id="PF10356">
    <property type="entry name" value="RRG7"/>
    <property type="match status" value="2"/>
</dbReference>
<dbReference type="GO" id="GO:0003677">
    <property type="term" value="F:DNA binding"/>
    <property type="evidence" value="ECO:0007669"/>
    <property type="project" value="InterPro"/>
</dbReference>
<dbReference type="InterPro" id="IPR011335">
    <property type="entry name" value="Restrct_endonuc-II-like"/>
</dbReference>
<dbReference type="PANTHER" id="PTHR28133">
    <property type="entry name" value="REQUIRED FOR RESPIRATORY GROWTH PROTEIN 7, MITOCHONDRIAL"/>
    <property type="match status" value="1"/>
</dbReference>
<evidence type="ECO:0000256" key="2">
    <source>
        <dbReference type="ARBA" id="ARBA00023128"/>
    </source>
</evidence>
<dbReference type="InterPro" id="IPR017956">
    <property type="entry name" value="AT_hook_DNA-bd_motif"/>
</dbReference>
<dbReference type="Proteomes" id="UP000292340">
    <property type="component" value="Unassembled WGS sequence"/>
</dbReference>
<dbReference type="GO" id="GO:0005739">
    <property type="term" value="C:mitochondrion"/>
    <property type="evidence" value="ECO:0007669"/>
    <property type="project" value="UniProtKB-SubCell"/>
</dbReference>
<feature type="compositionally biased region" description="Basic and acidic residues" evidence="3">
    <location>
        <begin position="307"/>
        <end position="317"/>
    </location>
</feature>
<evidence type="ECO:0000313" key="5">
    <source>
        <dbReference type="EMBL" id="RYN48268.1"/>
    </source>
</evidence>
<gene>
    <name evidence="5" type="ORF">AA0114_g7249</name>
    <name evidence="4" type="ORF">AA0115_g10085</name>
</gene>
<name>A0A4Q4MCS1_9PLEO</name>
<evidence type="ECO:0008006" key="7">
    <source>
        <dbReference type="Google" id="ProtNLM"/>
    </source>
</evidence>
<dbReference type="GO" id="GO:0006302">
    <property type="term" value="P:double-strand break repair"/>
    <property type="evidence" value="ECO:0007669"/>
    <property type="project" value="UniProtKB-ARBA"/>
</dbReference>
<dbReference type="Gene3D" id="3.40.1350.10">
    <property type="match status" value="1"/>
</dbReference>
<feature type="compositionally biased region" description="Low complexity" evidence="3">
    <location>
        <begin position="406"/>
        <end position="420"/>
    </location>
</feature>
<feature type="region of interest" description="Disordered" evidence="3">
    <location>
        <begin position="291"/>
        <end position="420"/>
    </location>
</feature>
<evidence type="ECO:0000256" key="3">
    <source>
        <dbReference type="SAM" id="MobiDB-lite"/>
    </source>
</evidence>
<dbReference type="SUPFAM" id="SSF52980">
    <property type="entry name" value="Restriction endonuclease-like"/>
    <property type="match status" value="1"/>
</dbReference>
<sequence length="420" mass="46402">MRPFLRPSWPKRSPILAWLPRTTPHRVSHRIATTSARHAAPVDVPSLVVSPGSKHHNSLPSFLEWAERTGRSLASAVSVGTLYEYMSALALMRLGFSLIRVGRGGDAGIDLIGHWVLTPLREPMPIIVQCKSRKISCNPGHIRELEGSFQGIPPAWRNKDVMGLLVTTKKATTGVLRALGQSQWPMGFVLVSREGLIEQFVWNRMASEKGLEGVGVTLRHTPRALLVEPGEEVDEDEKVSTKIRAKFKNAGTMKDIQLTWMGSPIFPDRVTLDQETVKLIRQITPSEEEDLPVVEVEKKPRGRPKGSTKEAMAEKVVKKPRPVGRPVKTWSQREPIPRGGRIPENIKVPTTGHITGRPSGSRDKSKRQQTKSKPPPPELVPTVSKRPVGRPRLRPPIVRCARVGRPAGSKAKPKAPADTG</sequence>
<dbReference type="InterPro" id="IPR018828">
    <property type="entry name" value="RRG7"/>
</dbReference>
<proteinExistence type="predicted"/>
<dbReference type="Proteomes" id="UP000292402">
    <property type="component" value="Unassembled WGS sequence"/>
</dbReference>